<dbReference type="InterPro" id="IPR039613">
    <property type="entry name" value="SPR1/2/3/4/5"/>
</dbReference>
<dbReference type="EMBL" id="CAADRA010007249">
    <property type="protein sequence ID" value="VFT99691.1"/>
    <property type="molecule type" value="Genomic_DNA"/>
</dbReference>
<organism evidence="4 5">
    <name type="scientific">Aphanomyces stellatus</name>
    <dbReference type="NCBI Taxonomy" id="120398"/>
    <lineage>
        <taxon>Eukaryota</taxon>
        <taxon>Sar</taxon>
        <taxon>Stramenopiles</taxon>
        <taxon>Oomycota</taxon>
        <taxon>Saprolegniomycetes</taxon>
        <taxon>Saprolegniales</taxon>
        <taxon>Verrucalvaceae</taxon>
        <taxon>Aphanomyces</taxon>
    </lineage>
</organism>
<feature type="compositionally biased region" description="Basic and acidic residues" evidence="2">
    <location>
        <begin position="42"/>
        <end position="64"/>
    </location>
</feature>
<reference evidence="3" key="2">
    <citation type="submission" date="2019-06" db="EMBL/GenBank/DDBJ databases">
        <title>Genomics analysis of Aphanomyces spp. identifies a new class of oomycete effector associated with host adaptation.</title>
        <authorList>
            <person name="Gaulin E."/>
        </authorList>
    </citation>
    <scope>NUCLEOTIDE SEQUENCE</scope>
    <source>
        <strain evidence="3">CBS 578.67</strain>
    </source>
</reference>
<evidence type="ECO:0000256" key="1">
    <source>
        <dbReference type="ARBA" id="ARBA00009656"/>
    </source>
</evidence>
<name>A0A485LNJ8_9STRA</name>
<dbReference type="AlphaFoldDB" id="A0A485LNJ8"/>
<evidence type="ECO:0000313" key="3">
    <source>
        <dbReference type="EMBL" id="KAF0685014.1"/>
    </source>
</evidence>
<dbReference type="Proteomes" id="UP000332933">
    <property type="component" value="Unassembled WGS sequence"/>
</dbReference>
<keyword evidence="5" id="KW-1185">Reference proteome</keyword>
<reference evidence="4 5" key="1">
    <citation type="submission" date="2019-03" db="EMBL/GenBank/DDBJ databases">
        <authorList>
            <person name="Gaulin E."/>
            <person name="Dumas B."/>
        </authorList>
    </citation>
    <scope>NUCLEOTIDE SEQUENCE [LARGE SCALE GENOMIC DNA]</scope>
    <source>
        <strain evidence="4">CBS 568.67</strain>
    </source>
</reference>
<sequence>MAQRSSTRLHHAPGGQSTMGSLIFGGGDNTADEPPRRGVRMVKQETPEQHHQQYDAKEAAERNRRGQQGHQSMAEPEQVSSNRFASGASQNSGNVITDRSTTRVAAPPGGQSSMGGSTDQRVSSNRYASGSSQNTGNVITDRSTTRIHAPPGGASSFRLG</sequence>
<proteinExistence type="inferred from homology"/>
<dbReference type="EMBL" id="VJMH01007223">
    <property type="protein sequence ID" value="KAF0685014.1"/>
    <property type="molecule type" value="Genomic_DNA"/>
</dbReference>
<dbReference type="GO" id="GO:0043622">
    <property type="term" value="P:cortical microtubule organization"/>
    <property type="evidence" value="ECO:0007669"/>
    <property type="project" value="InterPro"/>
</dbReference>
<evidence type="ECO:0000313" key="4">
    <source>
        <dbReference type="EMBL" id="VFT99691.1"/>
    </source>
</evidence>
<feature type="region of interest" description="Disordered" evidence="2">
    <location>
        <begin position="1"/>
        <end position="160"/>
    </location>
</feature>
<dbReference type="PANTHER" id="PTHR33403:SF31">
    <property type="entry name" value="PROTEIN SPIRAL1-LIKE 1"/>
    <property type="match status" value="1"/>
</dbReference>
<accession>A0A485LNJ8</accession>
<dbReference type="PANTHER" id="PTHR33403">
    <property type="entry name" value="SPR1"/>
    <property type="match status" value="1"/>
</dbReference>
<gene>
    <name evidence="4" type="primary">Aste57867_23043</name>
    <name evidence="3" type="ORF">As57867_022972</name>
    <name evidence="4" type="ORF">ASTE57867_23043</name>
</gene>
<comment type="similarity">
    <text evidence="1">Belongs to the SPIRAL1 family.</text>
</comment>
<feature type="compositionally biased region" description="Polar residues" evidence="2">
    <location>
        <begin position="110"/>
        <end position="142"/>
    </location>
</feature>
<dbReference type="GO" id="GO:0010005">
    <property type="term" value="C:cortical microtubule, transverse to long axis"/>
    <property type="evidence" value="ECO:0007669"/>
    <property type="project" value="TreeGrafter"/>
</dbReference>
<protein>
    <submittedName>
        <fullName evidence="4">Aste57867_23043 protein</fullName>
    </submittedName>
</protein>
<feature type="compositionally biased region" description="Polar residues" evidence="2">
    <location>
        <begin position="78"/>
        <end position="103"/>
    </location>
</feature>
<dbReference type="OrthoDB" id="62622at2759"/>
<evidence type="ECO:0000313" key="5">
    <source>
        <dbReference type="Proteomes" id="UP000332933"/>
    </source>
</evidence>
<evidence type="ECO:0000256" key="2">
    <source>
        <dbReference type="SAM" id="MobiDB-lite"/>
    </source>
</evidence>